<name>A0ABV5Z616_9STAP</name>
<dbReference type="InterPro" id="IPR036822">
    <property type="entry name" value="CutC-like_dom_sf"/>
</dbReference>
<gene>
    <name evidence="2" type="primary">cutC</name>
    <name evidence="3" type="ORF">ACFFLE_10800</name>
</gene>
<dbReference type="InterPro" id="IPR005627">
    <property type="entry name" value="CutC-like"/>
</dbReference>
<sequence>MIIEGIAVTMQDVQDLNDFGADRIELCTDMEQDGLTPSTDLIQEAAAHSNIPVNVMIRPHGESFCYSREDMEKMRSSIRTVRECGAAGIVLGCLTDSGTIDEEALAILLDESGDLDVTFHKAFDAVDDQLAALEILMRYPKIKTLLTSGGQGASVNNTATLKELIEIVERHPLTIMPGGGLNTENVSRVMEAPTRDALHFGTGIREGWSYEGRISKQAVLTIKNQVK</sequence>
<evidence type="ECO:0000256" key="1">
    <source>
        <dbReference type="ARBA" id="ARBA00007768"/>
    </source>
</evidence>
<proteinExistence type="inferred from homology"/>
<evidence type="ECO:0000313" key="4">
    <source>
        <dbReference type="Proteomes" id="UP001589740"/>
    </source>
</evidence>
<comment type="similarity">
    <text evidence="1 2">Belongs to the CutC family.</text>
</comment>
<keyword evidence="4" id="KW-1185">Reference proteome</keyword>
<dbReference type="Pfam" id="PF03932">
    <property type="entry name" value="CutC"/>
    <property type="match status" value="1"/>
</dbReference>
<organism evidence="3 4">
    <name type="scientific">Salinicoccus siamensis</name>
    <dbReference type="NCBI Taxonomy" id="381830"/>
    <lineage>
        <taxon>Bacteria</taxon>
        <taxon>Bacillati</taxon>
        <taxon>Bacillota</taxon>
        <taxon>Bacilli</taxon>
        <taxon>Bacillales</taxon>
        <taxon>Staphylococcaceae</taxon>
        <taxon>Salinicoccus</taxon>
    </lineage>
</organism>
<dbReference type="PANTHER" id="PTHR12598">
    <property type="entry name" value="COPPER HOMEOSTASIS PROTEIN CUTC"/>
    <property type="match status" value="1"/>
</dbReference>
<comment type="subcellular location">
    <subcellularLocation>
        <location evidence="2">Cytoplasm</location>
    </subcellularLocation>
</comment>
<dbReference type="Gene3D" id="3.20.20.380">
    <property type="entry name" value="Copper homeostasis (CutC) domain"/>
    <property type="match status" value="1"/>
</dbReference>
<dbReference type="SUPFAM" id="SSF110395">
    <property type="entry name" value="CutC-like"/>
    <property type="match status" value="1"/>
</dbReference>
<comment type="caution">
    <text evidence="3">The sequence shown here is derived from an EMBL/GenBank/DDBJ whole genome shotgun (WGS) entry which is preliminary data.</text>
</comment>
<keyword evidence="2" id="KW-0963">Cytoplasm</keyword>
<evidence type="ECO:0000256" key="2">
    <source>
        <dbReference type="HAMAP-Rule" id="MF_00795"/>
    </source>
</evidence>
<dbReference type="RefSeq" id="WP_380572056.1">
    <property type="nucleotide sequence ID" value="NZ_JBHMAH010000031.1"/>
</dbReference>
<protein>
    <recommendedName>
        <fullName evidence="2">PF03932 family protein CutC</fullName>
    </recommendedName>
</protein>
<reference evidence="3 4" key="1">
    <citation type="submission" date="2024-09" db="EMBL/GenBank/DDBJ databases">
        <authorList>
            <person name="Sun Q."/>
            <person name="Mori K."/>
        </authorList>
    </citation>
    <scope>NUCLEOTIDE SEQUENCE [LARGE SCALE GENOMIC DNA]</scope>
    <source>
        <strain evidence="3 4">JCM 12822</strain>
    </source>
</reference>
<accession>A0ABV5Z616</accession>
<dbReference type="PANTHER" id="PTHR12598:SF0">
    <property type="entry name" value="COPPER HOMEOSTASIS PROTEIN CUTC HOMOLOG"/>
    <property type="match status" value="1"/>
</dbReference>
<comment type="caution">
    <text evidence="2">Once thought to be involved in copper homeostasis, experiments in E.coli have shown this is not the case.</text>
</comment>
<dbReference type="HAMAP" id="MF_00795">
    <property type="entry name" value="CutC"/>
    <property type="match status" value="1"/>
</dbReference>
<evidence type="ECO:0000313" key="3">
    <source>
        <dbReference type="EMBL" id="MFB9861555.1"/>
    </source>
</evidence>
<dbReference type="Proteomes" id="UP001589740">
    <property type="component" value="Unassembled WGS sequence"/>
</dbReference>
<dbReference type="EMBL" id="JBHMAH010000031">
    <property type="protein sequence ID" value="MFB9861555.1"/>
    <property type="molecule type" value="Genomic_DNA"/>
</dbReference>